<reference evidence="2" key="2">
    <citation type="submission" date="2022-09" db="EMBL/GenBank/DDBJ databases">
        <title>Biosynthetic gene clusters of Dactylosporangioum fulvum.</title>
        <authorList>
            <person name="Caradec T."/>
        </authorList>
    </citation>
    <scope>NUCLEOTIDE SEQUENCE</scope>
    <source>
        <strain evidence="2">NRRL B-16292</strain>
    </source>
</reference>
<evidence type="ECO:0000313" key="3">
    <source>
        <dbReference type="Proteomes" id="UP001059617"/>
    </source>
</evidence>
<reference evidence="2" key="1">
    <citation type="submission" date="2021-04" db="EMBL/GenBank/DDBJ databases">
        <authorList>
            <person name="Hartkoorn R.C."/>
            <person name="Beaudoing E."/>
            <person name="Hot D."/>
        </authorList>
    </citation>
    <scope>NUCLEOTIDE SEQUENCE</scope>
    <source>
        <strain evidence="2">NRRL B-16292</strain>
    </source>
</reference>
<sequence>MTPTSSTGNRILAPGPRELARRQRDGMVLTRIFGVIFAGAGLFALYGAFTLLDG</sequence>
<dbReference type="RefSeq" id="WP_259858327.1">
    <property type="nucleotide sequence ID" value="NZ_BAAAST010000043.1"/>
</dbReference>
<feature type="transmembrane region" description="Helical" evidence="1">
    <location>
        <begin position="28"/>
        <end position="49"/>
    </location>
</feature>
<proteinExistence type="predicted"/>
<dbReference type="Proteomes" id="UP001059617">
    <property type="component" value="Chromosome"/>
</dbReference>
<keyword evidence="1" id="KW-1133">Transmembrane helix</keyword>
<evidence type="ECO:0000256" key="1">
    <source>
        <dbReference type="SAM" id="Phobius"/>
    </source>
</evidence>
<dbReference type="EMBL" id="CP073720">
    <property type="protein sequence ID" value="UWP80565.1"/>
    <property type="molecule type" value="Genomic_DNA"/>
</dbReference>
<organism evidence="2 3">
    <name type="scientific">Dactylosporangium fulvum</name>
    <dbReference type="NCBI Taxonomy" id="53359"/>
    <lineage>
        <taxon>Bacteria</taxon>
        <taxon>Bacillati</taxon>
        <taxon>Actinomycetota</taxon>
        <taxon>Actinomycetes</taxon>
        <taxon>Micromonosporales</taxon>
        <taxon>Micromonosporaceae</taxon>
        <taxon>Dactylosporangium</taxon>
    </lineage>
</organism>
<gene>
    <name evidence="2" type="ORF">Dfulv_36165</name>
</gene>
<name>A0ABY5VTG3_9ACTN</name>
<keyword evidence="3" id="KW-1185">Reference proteome</keyword>
<accession>A0ABY5VTG3</accession>
<keyword evidence="1" id="KW-0812">Transmembrane</keyword>
<protein>
    <submittedName>
        <fullName evidence="2">Uncharacterized protein</fullName>
    </submittedName>
</protein>
<keyword evidence="1" id="KW-0472">Membrane</keyword>
<evidence type="ECO:0000313" key="2">
    <source>
        <dbReference type="EMBL" id="UWP80565.1"/>
    </source>
</evidence>